<dbReference type="InterPro" id="IPR010730">
    <property type="entry name" value="HET"/>
</dbReference>
<dbReference type="PANTHER" id="PTHR33112">
    <property type="entry name" value="DOMAIN PROTEIN, PUTATIVE-RELATED"/>
    <property type="match status" value="1"/>
</dbReference>
<dbReference type="Pfam" id="PF06985">
    <property type="entry name" value="HET"/>
    <property type="match status" value="1"/>
</dbReference>
<feature type="compositionally biased region" description="Polar residues" evidence="1">
    <location>
        <begin position="202"/>
        <end position="216"/>
    </location>
</feature>
<dbReference type="AlphaFoldDB" id="A0A366RUZ3"/>
<feature type="region of interest" description="Disordered" evidence="1">
    <location>
        <begin position="202"/>
        <end position="235"/>
    </location>
</feature>
<evidence type="ECO:0000256" key="1">
    <source>
        <dbReference type="SAM" id="MobiDB-lite"/>
    </source>
</evidence>
<evidence type="ECO:0000313" key="4">
    <source>
        <dbReference type="Proteomes" id="UP000253153"/>
    </source>
</evidence>
<dbReference type="Proteomes" id="UP000253153">
    <property type="component" value="Unassembled WGS sequence"/>
</dbReference>
<dbReference type="GeneID" id="41994867"/>
<dbReference type="RefSeq" id="XP_031016454.1">
    <property type="nucleotide sequence ID" value="XM_031159571.1"/>
</dbReference>
<keyword evidence="4" id="KW-1185">Reference proteome</keyword>
<gene>
    <name evidence="3" type="ORF">FIESC28_05424</name>
</gene>
<name>A0A366RUZ3_9HYPO</name>
<organism evidence="3 4">
    <name type="scientific">Fusarium coffeatum</name>
    <dbReference type="NCBI Taxonomy" id="231269"/>
    <lineage>
        <taxon>Eukaryota</taxon>
        <taxon>Fungi</taxon>
        <taxon>Dikarya</taxon>
        <taxon>Ascomycota</taxon>
        <taxon>Pezizomycotina</taxon>
        <taxon>Sordariomycetes</taxon>
        <taxon>Hypocreomycetidae</taxon>
        <taxon>Hypocreales</taxon>
        <taxon>Nectriaceae</taxon>
        <taxon>Fusarium</taxon>
        <taxon>Fusarium incarnatum-equiseti species complex</taxon>
    </lineage>
</organism>
<evidence type="ECO:0000313" key="3">
    <source>
        <dbReference type="EMBL" id="RBR20145.1"/>
    </source>
</evidence>
<reference evidence="3 4" key="1">
    <citation type="submission" date="2018-06" db="EMBL/GenBank/DDBJ databases">
        <title>Fusarium incarnatum-equiseti species complex species 28.</title>
        <authorList>
            <person name="Gardiner D.M."/>
        </authorList>
    </citation>
    <scope>NUCLEOTIDE SEQUENCE [LARGE SCALE GENOMIC DNA]</scope>
    <source>
        <strain evidence="3 4">FIESC_28</strain>
    </source>
</reference>
<evidence type="ECO:0000259" key="2">
    <source>
        <dbReference type="Pfam" id="PF06985"/>
    </source>
</evidence>
<dbReference type="EMBL" id="QKXC01000108">
    <property type="protein sequence ID" value="RBR20145.1"/>
    <property type="molecule type" value="Genomic_DNA"/>
</dbReference>
<protein>
    <recommendedName>
        <fullName evidence="2">Heterokaryon incompatibility domain-containing protein</fullName>
    </recommendedName>
</protein>
<dbReference type="OrthoDB" id="5428863at2759"/>
<sequence length="387" mass="42932">MEPAKNPGLGSSMFCSRCSTIDFDSLSGSSYKPSHDNDILTIEGAIDESWASPSCALCLLFKATAPPPAYKNLGPLLAWQNERSLTLLSPDKAGQIVGDTKSHVLIIKNKQGVQSFPDPNRSLCLQSDTAQTIRVLDPQHIDFSILEHWLSTCHNSHGESCGLEETAVIQCLQVINVHTQQVENAGKGARYVALSYMWGQQKQTGPPAPLSTSQTMLAERRGSSPGSLDTGSHEFPPTIRDAMVVTKKMGFHYLWVDRYCIPQDESKSKEKDDHIKQMDKIYRKAELTIVAAAGQGPEYGLPGVGSTPRIPQPSVQIGKHTLISTMTTPRFMIYSSPWYSRGWTYQEGICSRRRLLFTDEQVFFECQQMSCRETVDYMWPTSNGTSA</sequence>
<proteinExistence type="predicted"/>
<comment type="caution">
    <text evidence="3">The sequence shown here is derived from an EMBL/GenBank/DDBJ whole genome shotgun (WGS) entry which is preliminary data.</text>
</comment>
<accession>A0A366RUZ3</accession>
<feature type="domain" description="Heterokaryon incompatibility" evidence="2">
    <location>
        <begin position="191"/>
        <end position="347"/>
    </location>
</feature>
<dbReference type="PANTHER" id="PTHR33112:SF1">
    <property type="entry name" value="HETEROKARYON INCOMPATIBILITY DOMAIN-CONTAINING PROTEIN"/>
    <property type="match status" value="1"/>
</dbReference>